<comment type="caution">
    <text evidence="1">The sequence shown here is derived from an EMBL/GenBank/DDBJ whole genome shotgun (WGS) entry which is preliminary data.</text>
</comment>
<organism evidence="1 2">
    <name type="scientific">Butyrivibrio fibrisolvens</name>
    <dbReference type="NCBI Taxonomy" id="831"/>
    <lineage>
        <taxon>Bacteria</taxon>
        <taxon>Bacillati</taxon>
        <taxon>Bacillota</taxon>
        <taxon>Clostridia</taxon>
        <taxon>Lachnospirales</taxon>
        <taxon>Lachnospiraceae</taxon>
        <taxon>Butyrivibrio</taxon>
    </lineage>
</organism>
<dbReference type="Proteomes" id="UP000245488">
    <property type="component" value="Chromosome"/>
</dbReference>
<dbReference type="EMBL" id="NXNG01000001">
    <property type="protein sequence ID" value="PWT28777.1"/>
    <property type="molecule type" value="Genomic_DNA"/>
</dbReference>
<protein>
    <submittedName>
        <fullName evidence="1">Uncharacterized protein</fullName>
    </submittedName>
</protein>
<dbReference type="AlphaFoldDB" id="A0A317G5E8"/>
<sequence>MKIPVKSNKLDSMEVKEFYMTHSLGFNQQEGKPIDDKDDAYKEFGEVKYSYVENGRRAAIEAIVPFLPKIGAYEEESNIIVFDIAFGVYGYRINYYDSNNKTYVQNASTGIYQMINARFDHLHRLPISRNLTNEESIKEFSREISSVIRKTIPLCNNNHNLFVILYVSSDGNYYIDCGLYTSLPNSSSTVERQFISNRFVLAHSTRKNVVCLSGLDNVNMSSIPDIYAYNLTFDSVGCNSKAANIYEYDNDTARVWHGIFERVRRQVHGTICLIVGPSWKLSEDSNFDGSSNMDLSISLNYDLDNPDNNKSFENNVDLFISMLNFDGITVINSYGYIKAYNLFCKPQTANKPIMGGARRRAYEALKNSDYAKNYLGLYFQSQEGEIKFFNFKDDNCYSYFDPNIMAVPNVSFGDLDKALKNKEKMIKIDEENGSLSNIVVQTILELIQKMWDTHYGLSNFYLEPKAAQELKSYYLSNQNIIHGYQYVSCELISVAIVCLIGNAYGYSYDAATYYEEIIKNISEDQWKMFFNNEYYYLNNLLYILLDINCFKRLKDIMNNKDLVSNIPNDYKNKISKLDYQSLLKRYYKDSFVGINTPNPKANEFDEDDYEDKEYC</sequence>
<reference evidence="1 2" key="1">
    <citation type="submission" date="2017-09" db="EMBL/GenBank/DDBJ databases">
        <title>High-quality draft genome sequence of Butyrivibrio fibrisolvens INBov1, isolated from cow rumen.</title>
        <authorList>
            <person name="Rodriguez Hernaez J."/>
            <person name="Rivarola M."/>
            <person name="Paniego N."/>
            <person name="Cravero S."/>
            <person name="Ceron Cucchi M."/>
            <person name="Martinez M.C."/>
        </authorList>
    </citation>
    <scope>NUCLEOTIDE SEQUENCE [LARGE SCALE GENOMIC DNA]</scope>
    <source>
        <strain evidence="1 2">INBov1</strain>
    </source>
</reference>
<proteinExistence type="predicted"/>
<keyword evidence="2" id="KW-1185">Reference proteome</keyword>
<name>A0A317G5E8_BUTFI</name>
<gene>
    <name evidence="1" type="ORF">CPT75_17505</name>
</gene>
<evidence type="ECO:0000313" key="1">
    <source>
        <dbReference type="EMBL" id="PWT28777.1"/>
    </source>
</evidence>
<dbReference type="RefSeq" id="WP_110073851.1">
    <property type="nucleotide sequence ID" value="NZ_CM009896.1"/>
</dbReference>
<evidence type="ECO:0000313" key="2">
    <source>
        <dbReference type="Proteomes" id="UP000245488"/>
    </source>
</evidence>
<accession>A0A317G5E8</accession>